<dbReference type="STRING" id="882086.SacxiDRAFT_3839"/>
<feature type="compositionally biased region" description="Basic and acidic residues" evidence="1">
    <location>
        <begin position="1137"/>
        <end position="1157"/>
    </location>
</feature>
<evidence type="ECO:0000313" key="2">
    <source>
        <dbReference type="EMBL" id="EID56031.1"/>
    </source>
</evidence>
<feature type="compositionally biased region" description="Pro residues" evidence="1">
    <location>
        <begin position="851"/>
        <end position="870"/>
    </location>
</feature>
<feature type="region of interest" description="Disordered" evidence="1">
    <location>
        <begin position="285"/>
        <end position="1020"/>
    </location>
</feature>
<dbReference type="Proteomes" id="UP000004691">
    <property type="component" value="Unassembled WGS sequence"/>
</dbReference>
<feature type="compositionally biased region" description="Low complexity" evidence="1">
    <location>
        <begin position="471"/>
        <end position="504"/>
    </location>
</feature>
<feature type="compositionally biased region" description="Gly residues" evidence="1">
    <location>
        <begin position="289"/>
        <end position="310"/>
    </location>
</feature>
<feature type="compositionally biased region" description="Basic and acidic residues" evidence="1">
    <location>
        <begin position="1173"/>
        <end position="1199"/>
    </location>
</feature>
<feature type="compositionally biased region" description="Polar residues" evidence="1">
    <location>
        <begin position="454"/>
        <end position="470"/>
    </location>
</feature>
<feature type="compositionally biased region" description="Polar residues" evidence="1">
    <location>
        <begin position="437"/>
        <end position="447"/>
    </location>
</feature>
<feature type="compositionally biased region" description="Basic and acidic residues" evidence="1">
    <location>
        <begin position="1234"/>
        <end position="1246"/>
    </location>
</feature>
<dbReference type="PRINTS" id="PR01217">
    <property type="entry name" value="PRICHEXTENSN"/>
</dbReference>
<feature type="compositionally biased region" description="Basic and acidic residues" evidence="1">
    <location>
        <begin position="995"/>
        <end position="1020"/>
    </location>
</feature>
<feature type="region of interest" description="Disordered" evidence="1">
    <location>
        <begin position="1342"/>
        <end position="1370"/>
    </location>
</feature>
<feature type="compositionally biased region" description="Pro residues" evidence="1">
    <location>
        <begin position="1350"/>
        <end position="1359"/>
    </location>
</feature>
<feature type="compositionally biased region" description="Gly residues" evidence="1">
    <location>
        <begin position="375"/>
        <end position="390"/>
    </location>
</feature>
<dbReference type="RefSeq" id="WP_006240251.1">
    <property type="nucleotide sequence ID" value="NZ_JH636049.1"/>
</dbReference>
<feature type="compositionally biased region" description="Basic and acidic residues" evidence="1">
    <location>
        <begin position="1254"/>
        <end position="1275"/>
    </location>
</feature>
<proteinExistence type="predicted"/>
<feature type="compositionally biased region" description="Polar residues" evidence="1">
    <location>
        <begin position="616"/>
        <end position="634"/>
    </location>
</feature>
<evidence type="ECO:0000256" key="1">
    <source>
        <dbReference type="SAM" id="MobiDB-lite"/>
    </source>
</evidence>
<feature type="region of interest" description="Disordered" evidence="1">
    <location>
        <begin position="1079"/>
        <end position="1306"/>
    </location>
</feature>
<feature type="region of interest" description="Disordered" evidence="1">
    <location>
        <begin position="1"/>
        <end position="29"/>
    </location>
</feature>
<feature type="compositionally biased region" description="Gly residues" evidence="1">
    <location>
        <begin position="319"/>
        <end position="350"/>
    </location>
</feature>
<dbReference type="EMBL" id="JH636049">
    <property type="protein sequence ID" value="EID56031.1"/>
    <property type="molecule type" value="Genomic_DNA"/>
</dbReference>
<accession>I0V7C8</accession>
<sequence length="1718" mass="180852">MSEPNPLVAEAPQDGDGPGPLTSGNGDHGWATGIGIAESAIDAFNGIQEGNWIDGGLGVLGLAAEGAAAAIDPFGWLMSSVASFLMEHIQPLKDMLDSVCGDPPVIQSYSETWANVAKHLEETQVSFANAVKNGTTGWTGEAADAYRSSCKEQEETIAGAATTAGAISTVVMLFGEVVAFVRETVRDLIADLVGKLISWVLETVCTLGFGTPVVVAQAVTAIAKWATKIADLLKKLTETMRKASPLLGKLADVFGQVMKVCGKILGKVTGLDVIDTKNIIDGGFVQRLGRGGDGPDVGGNSGGSGSGGGSDSDASSESGGSGSDDGSGSDGDPGSGGDATTGGADSGSDGGTSSDGNGAPRTGGEADSGRRPRGDGTGGGESGDGSGSHSGAGDRDSTASPDSGSRPGPNRFGDTGEPGTSATAPDSPGGTRGGDTASPSTLRSDAPNTLGADDSTNAGGRSASDYRSTAESGPSPRSSSEPMSGPSSNPSSSNPAPTASSTPPDSSPSPVPGSGPGDRPQHSPSTPDGATPSGGGGPDAGSPSRPDGPPPQHSQGQPSGSPAPSPQHSPGHAPDSGGPRPSGPQHTDSTTTSGLATSPSSPSSPTAPSMPRPDTLSPSPQRGPDSSTPHTQQPMGAGSTAPGNQGAPGANSPGSSSPGGRGGSPRGWTGTPGSLGARPHADVPPGRPGPDGPSHRTPPRPHGDIPQQAGPRRPGPGPDPHARGPQPNPPAHVPTPSHAPRGFTSPPGHAPNTPQGGRPFGPSPDAGSGPHTRPSTHGPGPQSPQTPQTSQSPQTPQTSQPPHSPQPPHAAQPPRAPHAQQMPQTPQGPHAPQTPQSPHVPQRPSAAHAPPAQPGQHAPPGPSAPRPNQPGPHARPDGNGSPHQQPNGPAPHRDGDGSRRPDQRPNQRPSNDSGDGRDGGPRAHGDRNGPHGGDPRDGGPRDRDPDNRDPDNGDRDGNRNEDRDDRDRAHDDDRPTPDEVNQRHAERTPAGTSFHRGDPEMGDLPHRVKPDPDGRYTVDVHVTPDGRARIGGREYSPEEFADILRRNGDYDGRPIRLIGCDASSNDFARRLSRELDTEVMAPNKPAWTDSNGNVFSSDYEIGPDGKPRPKIPPNGEWSTHGPDGSTSRASDDGFTPDTRDADKRDVSTETSRARGDGDPDDPGANRPGQGQSGDRDSDHPNRNPRSREQEEQLRDPEYSRRRRETPQAVRDFEPPANNRPDKVGPGERNGIRPPKHDEPFPGDRTLEANTSYEVRNDDGTLRGTYHTDDKGRVTHIDTSVENLPPRLRDGSPNPDYRPNPEVSHPPANTTLRVEIDGEHQVFHTDADGMPEPAVRFERPDYPAENRLSIPPGPPKPPRSGQPFVTRNDLEPHHEYEVRDSHGMYRGRFYTDGEGTVRWADVDSGRLLRKNPDFADLHRLAENDRTRNPEVRLRQRFDPDSPPNDVVLRGEPDLFSNAVRENVTLSQKESFFNGRQLEPNRQYVVHSDYEDREGTVTKVRAVYWTDSNGEVAVAETYQPHHPDLNKPAPRAVYNVDGGRFVYETGPQVTPQQGVKGYRTDTVAGSNVEVQISDKNQDLVRQDETAQKTAGGIDGKEKWIKADGTDTGLMRNKYDGGHMFANQLSGPGELINMVAQWRVQNAQLDLDGMHWRSFEDDLIRFLQRDGTSIERMEVFALRDGHRVPHELQVRWIEEVGGVRTVRIRSFPNDPASASGASGQS</sequence>
<dbReference type="OrthoDB" id="5069709at2"/>
<evidence type="ECO:0000313" key="3">
    <source>
        <dbReference type="Proteomes" id="UP000004691"/>
    </source>
</evidence>
<dbReference type="eggNOG" id="COG5164">
    <property type="taxonomic scope" value="Bacteria"/>
</dbReference>
<gene>
    <name evidence="2" type="ORF">SacxiDRAFT_3839</name>
</gene>
<feature type="compositionally biased region" description="Low complexity" evidence="1">
    <location>
        <begin position="776"/>
        <end position="801"/>
    </location>
</feature>
<evidence type="ECO:0008006" key="4">
    <source>
        <dbReference type="Google" id="ProtNLM"/>
    </source>
</evidence>
<feature type="compositionally biased region" description="Pro residues" evidence="1">
    <location>
        <begin position="802"/>
        <end position="816"/>
    </location>
</feature>
<feature type="compositionally biased region" description="Basic and acidic residues" evidence="1">
    <location>
        <begin position="891"/>
        <end position="905"/>
    </location>
</feature>
<keyword evidence="3" id="KW-1185">Reference proteome</keyword>
<organism evidence="2 3">
    <name type="scientific">Saccharomonospora xinjiangensis XJ-54</name>
    <dbReference type="NCBI Taxonomy" id="882086"/>
    <lineage>
        <taxon>Bacteria</taxon>
        <taxon>Bacillati</taxon>
        <taxon>Actinomycetota</taxon>
        <taxon>Actinomycetes</taxon>
        <taxon>Pseudonocardiales</taxon>
        <taxon>Pseudonocardiaceae</taxon>
        <taxon>Saccharomonospora</taxon>
    </lineage>
</organism>
<feature type="compositionally biased region" description="Low complexity" evidence="1">
    <location>
        <begin position="647"/>
        <end position="656"/>
    </location>
</feature>
<dbReference type="HOGENOM" id="CLU_003861_0_0_11"/>
<feature type="compositionally biased region" description="Low complexity" evidence="1">
    <location>
        <begin position="589"/>
        <end position="609"/>
    </location>
</feature>
<feature type="compositionally biased region" description="Basic and acidic residues" evidence="1">
    <location>
        <begin position="914"/>
        <end position="987"/>
    </location>
</feature>
<protein>
    <recommendedName>
        <fullName evidence="4">DNA/RNA non-specific endonuclease</fullName>
    </recommendedName>
</protein>
<dbReference type="eggNOG" id="COG3266">
    <property type="taxonomic scope" value="Bacteria"/>
</dbReference>
<name>I0V7C8_9PSEU</name>
<reference evidence="2 3" key="1">
    <citation type="submission" date="2012-01" db="EMBL/GenBank/DDBJ databases">
        <title>Improved High-Quality Draft sequence of Saccharomonospora xinjiangensis XJ-54.</title>
        <authorList>
            <consortium name="US DOE Joint Genome Institute"/>
            <person name="Lucas S."/>
            <person name="Han J."/>
            <person name="Lapidus A."/>
            <person name="Cheng J.-F."/>
            <person name="Goodwin L."/>
            <person name="Pitluck S."/>
            <person name="Peters L."/>
            <person name="Mikhailova N."/>
            <person name="Teshima H."/>
            <person name="Detter J.C."/>
            <person name="Han C."/>
            <person name="Tapia R."/>
            <person name="Land M."/>
            <person name="Hauser L."/>
            <person name="Kyrpides N."/>
            <person name="Ivanova N."/>
            <person name="Pagani I."/>
            <person name="Brambilla E.-M."/>
            <person name="Klenk H.-P."/>
            <person name="Woyke T."/>
        </authorList>
    </citation>
    <scope>NUCLEOTIDE SEQUENCE [LARGE SCALE GENOMIC DNA]</scope>
    <source>
        <strain evidence="2 3">XJ-54</strain>
    </source>
</reference>